<dbReference type="PRINTS" id="PR00032">
    <property type="entry name" value="HTHARAC"/>
</dbReference>
<protein>
    <submittedName>
        <fullName evidence="5">AraC family transcriptional regulator</fullName>
    </submittedName>
</protein>
<dbReference type="Pfam" id="PF12625">
    <property type="entry name" value="Arabinose_bd"/>
    <property type="match status" value="1"/>
</dbReference>
<dbReference type="PANTHER" id="PTHR47894">
    <property type="entry name" value="HTH-TYPE TRANSCRIPTIONAL REGULATOR GADX"/>
    <property type="match status" value="1"/>
</dbReference>
<dbReference type="EMBL" id="JAKREW010000010">
    <property type="protein sequence ID" value="MCG7505932.1"/>
    <property type="molecule type" value="Genomic_DNA"/>
</dbReference>
<evidence type="ECO:0000313" key="6">
    <source>
        <dbReference type="Proteomes" id="UP001201701"/>
    </source>
</evidence>
<evidence type="ECO:0000256" key="2">
    <source>
        <dbReference type="ARBA" id="ARBA00023125"/>
    </source>
</evidence>
<dbReference type="RefSeq" id="WP_239365588.1">
    <property type="nucleotide sequence ID" value="NZ_JAKREW010000010.1"/>
</dbReference>
<dbReference type="InterPro" id="IPR032687">
    <property type="entry name" value="AraC-type_N"/>
</dbReference>
<reference evidence="5 6" key="1">
    <citation type="submission" date="2022-02" db="EMBL/GenBank/DDBJ databases">
        <title>Draft genome sequence of Mezorhizobium retamae strain IRAMC:0171 isolated from Retama raetam nodules.</title>
        <authorList>
            <person name="Bengaied R."/>
            <person name="Sbissi I."/>
            <person name="Huber K."/>
            <person name="Ghodbane F."/>
            <person name="Nouioui I."/>
            <person name="Tarhouni M."/>
            <person name="Gtari M."/>
        </authorList>
    </citation>
    <scope>NUCLEOTIDE SEQUENCE [LARGE SCALE GENOMIC DNA]</scope>
    <source>
        <strain evidence="5 6">IRAMC:0171</strain>
    </source>
</reference>
<keyword evidence="3" id="KW-0804">Transcription</keyword>
<dbReference type="InterPro" id="IPR018062">
    <property type="entry name" value="HTH_AraC-typ_CS"/>
</dbReference>
<proteinExistence type="predicted"/>
<dbReference type="PROSITE" id="PS01124">
    <property type="entry name" value="HTH_ARAC_FAMILY_2"/>
    <property type="match status" value="1"/>
</dbReference>
<accession>A0ABS9QEU0</accession>
<evidence type="ECO:0000313" key="5">
    <source>
        <dbReference type="EMBL" id="MCG7505932.1"/>
    </source>
</evidence>
<evidence type="ECO:0000256" key="1">
    <source>
        <dbReference type="ARBA" id="ARBA00023015"/>
    </source>
</evidence>
<dbReference type="InterPro" id="IPR018060">
    <property type="entry name" value="HTH_AraC"/>
</dbReference>
<dbReference type="SMART" id="SM00342">
    <property type="entry name" value="HTH_ARAC"/>
    <property type="match status" value="1"/>
</dbReference>
<comment type="caution">
    <text evidence="5">The sequence shown here is derived from an EMBL/GenBank/DDBJ whole genome shotgun (WGS) entry which is preliminary data.</text>
</comment>
<dbReference type="InterPro" id="IPR009057">
    <property type="entry name" value="Homeodomain-like_sf"/>
</dbReference>
<feature type="domain" description="HTH araC/xylS-type" evidence="4">
    <location>
        <begin position="236"/>
        <end position="335"/>
    </location>
</feature>
<dbReference type="Proteomes" id="UP001201701">
    <property type="component" value="Unassembled WGS sequence"/>
</dbReference>
<gene>
    <name evidence="5" type="ORF">L4923_12990</name>
</gene>
<keyword evidence="2" id="KW-0238">DNA-binding</keyword>
<keyword evidence="1" id="KW-0805">Transcription regulation</keyword>
<sequence length="339" mass="37228">MQGSGTIAPRATTLLLDALANKGQEPESILARLGLTRSSLAESSESTPLAIFTTILEAAAREKGDITFGLKLGRSYNLPALGSIATVFFTAPTLGWAFSKFTSYFSSLQSNTEARLDVSGELARLSYSISDPTVRLRHQDADFTVALEHKMLTDIIGPRRTISHVDLEHDCSRDVDAYRSYFGCAVQSGRSRNAIYFPATYLEHSVPGADPVANARAEEELQENRSALQQEVDLVTALQAWMSAALARAFDADVEHAAADFGVSLRTFQRRLAECGVNFLDIRNKVRIQIAKCMLVATDIPLTTIALQLGYSEPSAFSRNFRSQVGETPADYRTRERHL</sequence>
<evidence type="ECO:0000259" key="4">
    <source>
        <dbReference type="PROSITE" id="PS01124"/>
    </source>
</evidence>
<dbReference type="PROSITE" id="PS00041">
    <property type="entry name" value="HTH_ARAC_FAMILY_1"/>
    <property type="match status" value="1"/>
</dbReference>
<name>A0ABS9QEU0_9HYPH</name>
<evidence type="ECO:0000256" key="3">
    <source>
        <dbReference type="ARBA" id="ARBA00023163"/>
    </source>
</evidence>
<dbReference type="InterPro" id="IPR020449">
    <property type="entry name" value="Tscrpt_reg_AraC-type_HTH"/>
</dbReference>
<dbReference type="Gene3D" id="1.10.10.60">
    <property type="entry name" value="Homeodomain-like"/>
    <property type="match status" value="1"/>
</dbReference>
<dbReference type="Pfam" id="PF12833">
    <property type="entry name" value="HTH_18"/>
    <property type="match status" value="1"/>
</dbReference>
<dbReference type="PANTHER" id="PTHR47894:SF1">
    <property type="entry name" value="HTH-TYPE TRANSCRIPTIONAL REGULATOR VQSM"/>
    <property type="match status" value="1"/>
</dbReference>
<dbReference type="SUPFAM" id="SSF46689">
    <property type="entry name" value="Homeodomain-like"/>
    <property type="match status" value="1"/>
</dbReference>
<keyword evidence="6" id="KW-1185">Reference proteome</keyword>
<organism evidence="5 6">
    <name type="scientific">Mesorhizobium retamae</name>
    <dbReference type="NCBI Taxonomy" id="2912854"/>
    <lineage>
        <taxon>Bacteria</taxon>
        <taxon>Pseudomonadati</taxon>
        <taxon>Pseudomonadota</taxon>
        <taxon>Alphaproteobacteria</taxon>
        <taxon>Hyphomicrobiales</taxon>
        <taxon>Phyllobacteriaceae</taxon>
        <taxon>Mesorhizobium</taxon>
    </lineage>
</organism>